<protein>
    <submittedName>
        <fullName evidence="1">Uncharacterized protein</fullName>
    </submittedName>
</protein>
<evidence type="ECO:0000313" key="2">
    <source>
        <dbReference type="Proteomes" id="UP000010445"/>
    </source>
</evidence>
<reference evidence="1 2" key="1">
    <citation type="submission" date="2012-05" db="EMBL/GenBank/DDBJ databases">
        <authorList>
            <person name="Weinstock G."/>
            <person name="Sodergren E."/>
            <person name="Lobos E.A."/>
            <person name="Fulton L."/>
            <person name="Fulton R."/>
            <person name="Courtney L."/>
            <person name="Fronick C."/>
            <person name="O'Laughlin M."/>
            <person name="Godfrey J."/>
            <person name="Wilson R.M."/>
            <person name="Miner T."/>
            <person name="Farmer C."/>
            <person name="Delehaunty K."/>
            <person name="Cordes M."/>
            <person name="Minx P."/>
            <person name="Tomlinson C."/>
            <person name="Chen J."/>
            <person name="Wollam A."/>
            <person name="Pepin K.H."/>
            <person name="Bhonagiri V."/>
            <person name="Zhang X."/>
            <person name="Suruliraj S."/>
            <person name="Warren W."/>
            <person name="Mitreva M."/>
            <person name="Mardis E.R."/>
            <person name="Wilson R.K."/>
        </authorList>
    </citation>
    <scope>NUCLEOTIDE SEQUENCE [LARGE SCALE GENOMIC DNA]</scope>
    <source>
        <strain evidence="1 2">F0235</strain>
    </source>
</reference>
<dbReference type="AlphaFoldDB" id="L1MJW5"/>
<dbReference type="PATRIC" id="fig|1035195.3.peg.743"/>
<dbReference type="RefSeq" id="WP_006063072.1">
    <property type="nucleotide sequence ID" value="NZ_KB290828.1"/>
</dbReference>
<dbReference type="HOGENOM" id="CLU_168126_0_0_11"/>
<organism evidence="1 2">
    <name type="scientific">Corynebacterium durum F0235</name>
    <dbReference type="NCBI Taxonomy" id="1035195"/>
    <lineage>
        <taxon>Bacteria</taxon>
        <taxon>Bacillati</taxon>
        <taxon>Actinomycetota</taxon>
        <taxon>Actinomycetes</taxon>
        <taxon>Mycobacteriales</taxon>
        <taxon>Corynebacteriaceae</taxon>
        <taxon>Corynebacterium</taxon>
    </lineage>
</organism>
<gene>
    <name evidence="1" type="ORF">HMPREF9997_00829</name>
</gene>
<dbReference type="STRING" id="1035195.HMPREF9997_00829"/>
<sequence>MAQNDKVQIPVAHLSTVDRNFNNVTAELEAVKNGMTILSGVDDVHGARMGSAVESSFSEWKISRRTLLDNVGGLSDASSQIASSTSEFDVQMAYSLGESASKLRGGNEGSSGSGERM</sequence>
<dbReference type="EMBL" id="AMEM01000013">
    <property type="protein sequence ID" value="EKX91226.1"/>
    <property type="molecule type" value="Genomic_DNA"/>
</dbReference>
<dbReference type="eggNOG" id="ENOG5030M1Y">
    <property type="taxonomic scope" value="Bacteria"/>
</dbReference>
<name>L1MJW5_9CORY</name>
<dbReference type="OrthoDB" id="4426733at2"/>
<proteinExistence type="predicted"/>
<evidence type="ECO:0000313" key="1">
    <source>
        <dbReference type="EMBL" id="EKX91226.1"/>
    </source>
</evidence>
<accession>L1MJW5</accession>
<comment type="caution">
    <text evidence="1">The sequence shown here is derived from an EMBL/GenBank/DDBJ whole genome shotgun (WGS) entry which is preliminary data.</text>
</comment>
<keyword evidence="2" id="KW-1185">Reference proteome</keyword>
<dbReference type="Proteomes" id="UP000010445">
    <property type="component" value="Unassembled WGS sequence"/>
</dbReference>